<keyword evidence="1 6" id="KW-0479">Metal-binding</keyword>
<evidence type="ECO:0000256" key="7">
    <source>
        <dbReference type="SAM" id="MobiDB-lite"/>
    </source>
</evidence>
<dbReference type="Gene3D" id="3.30.1370.210">
    <property type="match status" value="1"/>
</dbReference>
<accession>A0A1J6K9G7</accession>
<keyword evidence="10" id="KW-1185">Reference proteome</keyword>
<feature type="region of interest" description="Disordered" evidence="7">
    <location>
        <begin position="236"/>
        <end position="262"/>
    </location>
</feature>
<dbReference type="GO" id="GO:0008270">
    <property type="term" value="F:zinc ion binding"/>
    <property type="evidence" value="ECO:0007669"/>
    <property type="project" value="UniProtKB-KW"/>
</dbReference>
<feature type="zinc finger region" description="C3H1-type" evidence="6">
    <location>
        <begin position="126"/>
        <end position="152"/>
    </location>
</feature>
<dbReference type="PROSITE" id="PS50103">
    <property type="entry name" value="ZF_C3H1"/>
    <property type="match status" value="1"/>
</dbReference>
<keyword evidence="4 6" id="KW-0862">Zinc</keyword>
<comment type="caution">
    <text evidence="9">The sequence shown here is derived from an EMBL/GenBank/DDBJ whole genome shotgun (WGS) entry which is preliminary data.</text>
</comment>
<evidence type="ECO:0000256" key="2">
    <source>
        <dbReference type="ARBA" id="ARBA00022737"/>
    </source>
</evidence>
<evidence type="ECO:0000256" key="4">
    <source>
        <dbReference type="ARBA" id="ARBA00022833"/>
    </source>
</evidence>
<evidence type="ECO:0000313" key="9">
    <source>
        <dbReference type="EMBL" id="OIT21632.1"/>
    </source>
</evidence>
<dbReference type="PANTHER" id="PTHR14493:SF90">
    <property type="entry name" value="ZINC FINGER CCCH DOMAIN-CONTAINING PROTEIN 2"/>
    <property type="match status" value="1"/>
</dbReference>
<dbReference type="InterPro" id="IPR000571">
    <property type="entry name" value="Znf_CCCH"/>
</dbReference>
<evidence type="ECO:0000256" key="3">
    <source>
        <dbReference type="ARBA" id="ARBA00022771"/>
    </source>
</evidence>
<keyword evidence="2" id="KW-0677">Repeat</keyword>
<evidence type="ECO:0000259" key="8">
    <source>
        <dbReference type="PROSITE" id="PS50103"/>
    </source>
</evidence>
<sequence length="427" mass="47939">MEGLYAEQHHHKFHPSHQLYLNKKSLRDIDIPPRKLLSRRSNLSADPVSDMFMDSPKSDSDSLFQKFLPYNSLDEDDSDPYSSDHFRMYEFKVRRCTRSRSHDWTDCPFAHPGEKARRRDPRRFHYSGTVCSEFRKGNCSRGDNCEFAHGVFECWLHPTRYRTEACKDGKNCKRKVCFFAHTPRQLRVLPPSCHESSGSGSSPRNSPVEKKYRNLNHCCMFCHSVSASPTSTLMGMSHMSPPMSPSLSPPLSPAKTQFSSPMSRYTDRFGSVESSCGMSQLDHAGLMSYKDALTELVTSLEAMSVNANDEANSSSSAAVAVNNFDGKLPCLDVSFNNNNINNYDDQHQFLLSPYSTPSPSPVSSSRTKFHTRDFPSPSPVSSSGLSFSPVSSSNMSFVEDINNATNRYYNDNGLGGPDFGWVNDLLT</sequence>
<name>A0A1J6K9G7_NICAT</name>
<dbReference type="InterPro" id="IPR057444">
    <property type="entry name" value="Znf-CCCH_AtC3H23-like"/>
</dbReference>
<dbReference type="SMART" id="SM00356">
    <property type="entry name" value="ZnF_C3H1"/>
    <property type="match status" value="2"/>
</dbReference>
<evidence type="ECO:0000256" key="6">
    <source>
        <dbReference type="PROSITE-ProRule" id="PRU00723"/>
    </source>
</evidence>
<dbReference type="KEGG" id="nau:109218666"/>
<feature type="domain" description="C3H1-type" evidence="8">
    <location>
        <begin position="126"/>
        <end position="152"/>
    </location>
</feature>
<dbReference type="OMA" id="TLIGMSH"/>
<feature type="region of interest" description="Disordered" evidence="7">
    <location>
        <begin position="351"/>
        <end position="386"/>
    </location>
</feature>
<dbReference type="Gramene" id="OIT21632">
    <property type="protein sequence ID" value="OIT21632"/>
    <property type="gene ID" value="A4A49_33628"/>
</dbReference>
<dbReference type="EMBL" id="MJEQ01004202">
    <property type="protein sequence ID" value="OIT21632.1"/>
    <property type="molecule type" value="Genomic_DNA"/>
</dbReference>
<dbReference type="InterPro" id="IPR041367">
    <property type="entry name" value="Znf-CCCH_4"/>
</dbReference>
<evidence type="ECO:0000256" key="1">
    <source>
        <dbReference type="ARBA" id="ARBA00022723"/>
    </source>
</evidence>
<protein>
    <submittedName>
        <fullName evidence="9">Zinc finger ccch domain-containing protein 2</fullName>
    </submittedName>
</protein>
<dbReference type="Pfam" id="PF25512">
    <property type="entry name" value="zf-CCCH_AtC3H23"/>
    <property type="match status" value="1"/>
</dbReference>
<proteinExistence type="predicted"/>
<evidence type="ECO:0000313" key="10">
    <source>
        <dbReference type="Proteomes" id="UP000187609"/>
    </source>
</evidence>
<dbReference type="FunFam" id="3.30.1370.210:FF:000009">
    <property type="entry name" value="Zinc finger CCCH domain-containing protein 66"/>
    <property type="match status" value="1"/>
</dbReference>
<feature type="compositionally biased region" description="Pro residues" evidence="7">
    <location>
        <begin position="242"/>
        <end position="252"/>
    </location>
</feature>
<dbReference type="GO" id="GO:0003677">
    <property type="term" value="F:DNA binding"/>
    <property type="evidence" value="ECO:0007669"/>
    <property type="project" value="UniProtKB-KW"/>
</dbReference>
<dbReference type="Proteomes" id="UP000187609">
    <property type="component" value="Unassembled WGS sequence"/>
</dbReference>
<keyword evidence="3 6" id="KW-0863">Zinc-finger</keyword>
<reference evidence="9" key="1">
    <citation type="submission" date="2016-11" db="EMBL/GenBank/DDBJ databases">
        <title>The genome of Nicotiana attenuata.</title>
        <authorList>
            <person name="Xu S."/>
            <person name="Brockmoeller T."/>
            <person name="Gaquerel E."/>
            <person name="Navarro A."/>
            <person name="Kuhl H."/>
            <person name="Gase K."/>
            <person name="Ling Z."/>
            <person name="Zhou W."/>
            <person name="Kreitzer C."/>
            <person name="Stanke M."/>
            <person name="Tang H."/>
            <person name="Lyons E."/>
            <person name="Pandey P."/>
            <person name="Pandey S.P."/>
            <person name="Timmermann B."/>
            <person name="Baldwin I.T."/>
        </authorList>
    </citation>
    <scope>NUCLEOTIDE SEQUENCE [LARGE SCALE GENOMIC DNA]</scope>
    <source>
        <strain evidence="9">UT</strain>
    </source>
</reference>
<feature type="compositionally biased region" description="Low complexity" evidence="7">
    <location>
        <begin position="352"/>
        <end position="365"/>
    </location>
</feature>
<dbReference type="SUPFAM" id="SSF90229">
    <property type="entry name" value="CCCH zinc finger"/>
    <property type="match status" value="1"/>
</dbReference>
<organism evidence="9 10">
    <name type="scientific">Nicotiana attenuata</name>
    <name type="common">Coyote tobacco</name>
    <dbReference type="NCBI Taxonomy" id="49451"/>
    <lineage>
        <taxon>Eukaryota</taxon>
        <taxon>Viridiplantae</taxon>
        <taxon>Streptophyta</taxon>
        <taxon>Embryophyta</taxon>
        <taxon>Tracheophyta</taxon>
        <taxon>Spermatophyta</taxon>
        <taxon>Magnoliopsida</taxon>
        <taxon>eudicotyledons</taxon>
        <taxon>Gunneridae</taxon>
        <taxon>Pentapetalae</taxon>
        <taxon>asterids</taxon>
        <taxon>lamiids</taxon>
        <taxon>Solanales</taxon>
        <taxon>Solanaceae</taxon>
        <taxon>Nicotianoideae</taxon>
        <taxon>Nicotianeae</taxon>
        <taxon>Nicotiana</taxon>
    </lineage>
</organism>
<dbReference type="SMR" id="A0A1J6K9G7"/>
<dbReference type="PANTHER" id="PTHR14493">
    <property type="entry name" value="UNKEMPT FAMILY MEMBER"/>
    <property type="match status" value="1"/>
</dbReference>
<dbReference type="InterPro" id="IPR045234">
    <property type="entry name" value="Unkempt-like"/>
</dbReference>
<dbReference type="Pfam" id="PF18044">
    <property type="entry name" value="zf-CCCH_4"/>
    <property type="match status" value="1"/>
</dbReference>
<evidence type="ECO:0000256" key="5">
    <source>
        <dbReference type="ARBA" id="ARBA00023125"/>
    </source>
</evidence>
<keyword evidence="5" id="KW-0238">DNA-binding</keyword>
<dbReference type="InterPro" id="IPR036855">
    <property type="entry name" value="Znf_CCCH_sf"/>
</dbReference>
<gene>
    <name evidence="9" type="ORF">A4A49_33628</name>
</gene>
<dbReference type="AlphaFoldDB" id="A0A1J6K9G7"/>
<dbReference type="GO" id="GO:0006355">
    <property type="term" value="P:regulation of DNA-templated transcription"/>
    <property type="evidence" value="ECO:0007669"/>
    <property type="project" value="UniProtKB-ARBA"/>
</dbReference>
<dbReference type="OrthoDB" id="410307at2759"/>